<feature type="binding site" evidence="4">
    <location>
        <position position="343"/>
    </location>
    <ligand>
        <name>S-adenosyl-L-methionine</name>
        <dbReference type="ChEBI" id="CHEBI:59789"/>
    </ligand>
</feature>
<evidence type="ECO:0000313" key="8">
    <source>
        <dbReference type="EMBL" id="PIZ27822.1"/>
    </source>
</evidence>
<evidence type="ECO:0000256" key="1">
    <source>
        <dbReference type="ARBA" id="ARBA00022603"/>
    </source>
</evidence>
<name>A0A2M7SXB7_9BACT</name>
<feature type="domain" description="TRAM" evidence="7">
    <location>
        <begin position="29"/>
        <end position="99"/>
    </location>
</feature>
<evidence type="ECO:0000313" key="9">
    <source>
        <dbReference type="Proteomes" id="UP000231332"/>
    </source>
</evidence>
<dbReference type="InterPro" id="IPR030391">
    <property type="entry name" value="MeTrfase_TrmA_CS"/>
</dbReference>
<feature type="binding site" evidence="4">
    <location>
        <position position="314"/>
    </location>
    <ligand>
        <name>S-adenosyl-L-methionine</name>
        <dbReference type="ChEBI" id="CHEBI:59789"/>
    </ligand>
</feature>
<dbReference type="SUPFAM" id="SSF50249">
    <property type="entry name" value="Nucleic acid-binding proteins"/>
    <property type="match status" value="1"/>
</dbReference>
<reference evidence="9" key="1">
    <citation type="submission" date="2017-09" db="EMBL/GenBank/DDBJ databases">
        <title>Depth-based differentiation of microbial function through sediment-hosted aquifers and enrichment of novel symbionts in the deep terrestrial subsurface.</title>
        <authorList>
            <person name="Probst A.J."/>
            <person name="Ladd B."/>
            <person name="Jarett J.K."/>
            <person name="Geller-Mcgrath D.E."/>
            <person name="Sieber C.M.K."/>
            <person name="Emerson J.B."/>
            <person name="Anantharaman K."/>
            <person name="Thomas B.C."/>
            <person name="Malmstrom R."/>
            <person name="Stieglmeier M."/>
            <person name="Klingl A."/>
            <person name="Woyke T."/>
            <person name="Ryan C.M."/>
            <person name="Banfield J.F."/>
        </authorList>
    </citation>
    <scope>NUCLEOTIDE SEQUENCE [LARGE SCALE GENOMIC DNA]</scope>
</reference>
<dbReference type="PANTHER" id="PTHR11061:SF30">
    <property type="entry name" value="TRNA (URACIL(54)-C(5))-METHYLTRANSFERASE"/>
    <property type="match status" value="1"/>
</dbReference>
<feature type="active site" description="Nucleophile" evidence="4">
    <location>
        <position position="437"/>
    </location>
</feature>
<feature type="binding site" evidence="4">
    <location>
        <position position="410"/>
    </location>
    <ligand>
        <name>S-adenosyl-L-methionine</name>
        <dbReference type="ChEBI" id="CHEBI:59789"/>
    </ligand>
</feature>
<dbReference type="GO" id="GO:0070041">
    <property type="term" value="F:rRNA (uridine-C5-)-methyltransferase activity"/>
    <property type="evidence" value="ECO:0007669"/>
    <property type="project" value="TreeGrafter"/>
</dbReference>
<evidence type="ECO:0000259" key="7">
    <source>
        <dbReference type="PROSITE" id="PS50926"/>
    </source>
</evidence>
<dbReference type="Gene3D" id="3.40.50.150">
    <property type="entry name" value="Vaccinia Virus protein VP39"/>
    <property type="match status" value="1"/>
</dbReference>
<dbReference type="Gene3D" id="2.40.50.140">
    <property type="entry name" value="Nucleic acid-binding proteins"/>
    <property type="match status" value="1"/>
</dbReference>
<organism evidence="8 9">
    <name type="scientific">Candidatus Berkelbacteria bacterium CG_4_10_14_0_8_um_filter_42_34</name>
    <dbReference type="NCBI Taxonomy" id="1974502"/>
    <lineage>
        <taxon>Bacteria</taxon>
        <taxon>Candidatus Berkelbacteria</taxon>
    </lineage>
</organism>
<dbReference type="PROSITE" id="PS50926">
    <property type="entry name" value="TRAM"/>
    <property type="match status" value="1"/>
</dbReference>
<dbReference type="PANTHER" id="PTHR11061">
    <property type="entry name" value="RNA M5U METHYLTRANSFERASE"/>
    <property type="match status" value="1"/>
</dbReference>
<evidence type="ECO:0000256" key="6">
    <source>
        <dbReference type="SAM" id="MobiDB-lite"/>
    </source>
</evidence>
<dbReference type="NCBIfam" id="TIGR00479">
    <property type="entry name" value="rumA"/>
    <property type="match status" value="1"/>
</dbReference>
<comment type="similarity">
    <text evidence="4">Belongs to the class I-like SAM-binding methyltransferase superfamily. RNA M5U methyltransferase family.</text>
</comment>
<feature type="active site" evidence="5">
    <location>
        <position position="437"/>
    </location>
</feature>
<dbReference type="PROSITE" id="PS51687">
    <property type="entry name" value="SAM_MT_RNA_M5U"/>
    <property type="match status" value="1"/>
</dbReference>
<dbReference type="InterPro" id="IPR029063">
    <property type="entry name" value="SAM-dependent_MTases_sf"/>
</dbReference>
<evidence type="ECO:0000256" key="3">
    <source>
        <dbReference type="ARBA" id="ARBA00022691"/>
    </source>
</evidence>
<proteinExistence type="inferred from homology"/>
<protein>
    <submittedName>
        <fullName evidence="8">23S rRNA (Uracil(1939)-C(5))-methyltransferase RlmD</fullName>
    </submittedName>
</protein>
<dbReference type="InterPro" id="IPR012340">
    <property type="entry name" value="NA-bd_OB-fold"/>
</dbReference>
<feature type="region of interest" description="Disordered" evidence="6">
    <location>
        <begin position="1"/>
        <end position="26"/>
    </location>
</feature>
<dbReference type="FunFam" id="3.40.50.150:FF:000009">
    <property type="entry name" value="23S rRNA (Uracil(1939)-C(5))-methyltransferase RlmD"/>
    <property type="match status" value="1"/>
</dbReference>
<feature type="binding site" evidence="4">
    <location>
        <position position="364"/>
    </location>
    <ligand>
        <name>S-adenosyl-L-methionine</name>
        <dbReference type="ChEBI" id="CHEBI:59789"/>
    </ligand>
</feature>
<dbReference type="Pfam" id="PF01938">
    <property type="entry name" value="TRAM"/>
    <property type="match status" value="1"/>
</dbReference>
<sequence length="480" mass="54404">MSAISAPTGAGQDAREPWTLTGPRGSMASPSLTKLMRILIEKLVFGGDGFGRMEDARLQRCSNFGQGRPIFVSKAVPKDIVDVKIIEDKKNYSRGVIEKILKPSPDRIKPICPYFEQCGGCDHQNISYQNQLKYKDEIFLEVLKRAKVKIKPEKIIAGSNHPFYYRNSIRFFFILDKNKNIHFGRHNFSDDSKFVIVDFCMLQSEIANKILATLKNHINKNVLYKSSFWQLKIREGKRTGDMMIEIITSDGELPGQEGIIKVLKNIKGIRSIYHTIAPGKSLLNLKRRLIFGSPIIYEKIGGFTFQISPESFFQTNSEGVKTLYDKIKEFADIQFGDEIVDLYCGTGSIGIYLSTLAKKVIGIEVMPEAIRDAADNAKINKIKNCEFINTDAARWIKQNKPGKFSKIIIDPPRAGLKKDSIFDISHSDFDILLYVSCNPSTFARDLKYFADRGIITQKIQPIDMFPQTHHIECVGLLLRK</sequence>
<dbReference type="InterPro" id="IPR030390">
    <property type="entry name" value="MeTrfase_TrmA_AS"/>
</dbReference>
<dbReference type="EMBL" id="PFMY01000017">
    <property type="protein sequence ID" value="PIZ27822.1"/>
    <property type="molecule type" value="Genomic_DNA"/>
</dbReference>
<accession>A0A2M7SXB7</accession>
<dbReference type="InterPro" id="IPR010280">
    <property type="entry name" value="U5_MeTrfase_fam"/>
</dbReference>
<evidence type="ECO:0000256" key="4">
    <source>
        <dbReference type="PROSITE-ProRule" id="PRU01024"/>
    </source>
</evidence>
<dbReference type="PROSITE" id="PS01231">
    <property type="entry name" value="TRMA_2"/>
    <property type="match status" value="1"/>
</dbReference>
<dbReference type="SUPFAM" id="SSF53335">
    <property type="entry name" value="S-adenosyl-L-methionine-dependent methyltransferases"/>
    <property type="match status" value="1"/>
</dbReference>
<dbReference type="GO" id="GO:0070475">
    <property type="term" value="P:rRNA base methylation"/>
    <property type="evidence" value="ECO:0007669"/>
    <property type="project" value="TreeGrafter"/>
</dbReference>
<keyword evidence="3 4" id="KW-0949">S-adenosyl-L-methionine</keyword>
<dbReference type="Proteomes" id="UP000231332">
    <property type="component" value="Unassembled WGS sequence"/>
</dbReference>
<evidence type="ECO:0000256" key="2">
    <source>
        <dbReference type="ARBA" id="ARBA00022679"/>
    </source>
</evidence>
<keyword evidence="2 4" id="KW-0808">Transferase</keyword>
<dbReference type="InterPro" id="IPR002792">
    <property type="entry name" value="TRAM_dom"/>
</dbReference>
<dbReference type="PROSITE" id="PS01230">
    <property type="entry name" value="TRMA_1"/>
    <property type="match status" value="1"/>
</dbReference>
<dbReference type="Pfam" id="PF05958">
    <property type="entry name" value="tRNA_U5-meth_tr"/>
    <property type="match status" value="1"/>
</dbReference>
<dbReference type="Gene3D" id="2.40.50.1070">
    <property type="match status" value="1"/>
</dbReference>
<evidence type="ECO:0000256" key="5">
    <source>
        <dbReference type="PROSITE-ProRule" id="PRU10015"/>
    </source>
</evidence>
<keyword evidence="1 4" id="KW-0489">Methyltransferase</keyword>
<dbReference type="AlphaFoldDB" id="A0A2M7SXB7"/>
<comment type="caution">
    <text evidence="8">The sequence shown here is derived from an EMBL/GenBank/DDBJ whole genome shotgun (WGS) entry which is preliminary data.</text>
</comment>
<dbReference type="CDD" id="cd02440">
    <property type="entry name" value="AdoMet_MTases"/>
    <property type="match status" value="1"/>
</dbReference>
<gene>
    <name evidence="8" type="ORF">COY45_00365</name>
</gene>